<dbReference type="KEGG" id="vg:16414471"/>
<reference evidence="3 4" key="2">
    <citation type="submission" date="2013-03" db="EMBL/GenBank/DDBJ databases">
        <title>Genomic and evolutionary features of invertebrate iridoviruse.</title>
        <authorList>
            <person name="Piegu B."/>
            <person name="Guizard S."/>
            <person name="Bideshi D."/>
            <person name="Spears T."/>
            <person name="Federici B."/>
            <person name="Bigot Y."/>
        </authorList>
    </citation>
    <scope>NUCLEOTIDE SEQUENCE [LARGE SCALE GENOMIC DNA]</scope>
    <source>
        <strain evidence="3">IIV22Aberystwyth</strain>
    </source>
</reference>
<evidence type="ECO:0000313" key="5">
    <source>
        <dbReference type="Proteomes" id="UP000154968"/>
    </source>
</evidence>
<sequence length="178" mass="20271">MNNSALQRLAHKAGATRVSSEVYNRARNIGDQYLKSIVNYAIIYCEHENKKIITEEHALHAIEHVGFSGMYRAVGDIKKCKTSNKKKLITRIKEYQNQSDCVTLSKAPIEQQIKSLGSGFKWSKEALINIQFALEFMLYQLLYSALKVTINAKRITMLDSDVDLTIDLITTNCKNIRL</sequence>
<dbReference type="RefSeq" id="YP_008357430.1">
    <property type="nucleotide sequence ID" value="NC_021901.1"/>
</dbReference>
<dbReference type="Proteomes" id="UP000141616">
    <property type="component" value="Segment"/>
</dbReference>
<dbReference type="EMBL" id="HF920634">
    <property type="protein sequence ID" value="CCV01978.1"/>
    <property type="molecule type" value="Genomic_DNA"/>
</dbReference>
<accession>W8W1E7</accession>
<protein>
    <submittedName>
        <fullName evidence="2">Histone H4-like</fullName>
    </submittedName>
</protein>
<dbReference type="GeneID" id="18501684"/>
<feature type="domain" description="Core Histone H2A/H2B/H3" evidence="1">
    <location>
        <begin position="90"/>
        <end position="166"/>
    </location>
</feature>
<dbReference type="InterPro" id="IPR007125">
    <property type="entry name" value="H2A/H2B/H3"/>
</dbReference>
<organism evidence="2 5">
    <name type="scientific">Invertebrate iridescent virus 22</name>
    <dbReference type="NCBI Taxonomy" id="345198"/>
    <lineage>
        <taxon>Viruses</taxon>
        <taxon>Varidnaviria</taxon>
        <taxon>Bamfordvirae</taxon>
        <taxon>Nucleocytoviricota</taxon>
        <taxon>Megaviricetes</taxon>
        <taxon>Pimascovirales</taxon>
        <taxon>Pimascovirales incertae sedis</taxon>
        <taxon>Iridoviridae</taxon>
        <taxon>Betairidovirinae</taxon>
        <taxon>Chloriridovirus</taxon>
        <taxon>Chloriridovirus simulium1</taxon>
    </lineage>
</organism>
<dbReference type="SMART" id="SM00428">
    <property type="entry name" value="H3"/>
    <property type="match status" value="1"/>
</dbReference>
<name>S6DDR9_9VIRU</name>
<evidence type="ECO:0000313" key="3">
    <source>
        <dbReference type="EMBL" id="CCV01978.1"/>
    </source>
</evidence>
<dbReference type="GO" id="GO:0030527">
    <property type="term" value="F:structural constituent of chromatin"/>
    <property type="evidence" value="ECO:0007669"/>
    <property type="project" value="InterPro"/>
</dbReference>
<dbReference type="Proteomes" id="UP000154968">
    <property type="component" value="Segment"/>
</dbReference>
<dbReference type="RefSeq" id="YP_009010895.1">
    <property type="nucleotide sequence ID" value="NC_023615.1"/>
</dbReference>
<dbReference type="GeneID" id="16414471"/>
<evidence type="ECO:0000313" key="4">
    <source>
        <dbReference type="Proteomes" id="UP000141616"/>
    </source>
</evidence>
<evidence type="ECO:0000313" key="2">
    <source>
        <dbReference type="EMBL" id="CCV01809.1"/>
    </source>
</evidence>
<dbReference type="InterPro" id="IPR000164">
    <property type="entry name" value="Histone_H3/CENP-A"/>
</dbReference>
<dbReference type="EMBL" id="HF920633">
    <property type="protein sequence ID" value="CCV01809.1"/>
    <property type="molecule type" value="Genomic_DNA"/>
</dbReference>
<dbReference type="KEGG" id="vg:18501684"/>
<reference evidence="2 5" key="1">
    <citation type="journal article" date="2013" name="J. Gen. Virol.">
        <title>Complete genome sequence of invertebrate iridescent virus 22 isolated from a blackfly larva.</title>
        <authorList>
            <person name="Piegu B."/>
            <person name="Guizard S."/>
            <person name="Spears T."/>
            <person name="Cruaud C."/>
            <person name="Couloux A."/>
            <person name="Bideshi D.K."/>
            <person name="Federici B.A."/>
            <person name="Bigot Y."/>
        </authorList>
    </citation>
    <scope>NUCLEOTIDE SEQUENCE [LARGE SCALE GENOMIC DNA]</scope>
</reference>
<dbReference type="GO" id="GO:0003677">
    <property type="term" value="F:DNA binding"/>
    <property type="evidence" value="ECO:0007669"/>
    <property type="project" value="InterPro"/>
</dbReference>
<dbReference type="Gene3D" id="1.10.20.10">
    <property type="entry name" value="Histone, subunit A"/>
    <property type="match status" value="2"/>
</dbReference>
<proteinExistence type="predicted"/>
<dbReference type="Pfam" id="PF00125">
    <property type="entry name" value="Histone"/>
    <property type="match status" value="1"/>
</dbReference>
<gene>
    <name evidence="2" type="primary">132L</name>
    <name evidence="3" type="synonym">134R</name>
    <name evidence="2" type="ORF">IIV22_132L</name>
    <name evidence="3" type="ORF">IIV22A_134R</name>
</gene>
<evidence type="ECO:0000259" key="1">
    <source>
        <dbReference type="Pfam" id="PF00125"/>
    </source>
</evidence>
<accession>S6DDR9</accession>
<dbReference type="SUPFAM" id="SSF47113">
    <property type="entry name" value="Histone-fold"/>
    <property type="match status" value="2"/>
</dbReference>
<dbReference type="InterPro" id="IPR009072">
    <property type="entry name" value="Histone-fold"/>
</dbReference>
<dbReference type="GO" id="GO:0046982">
    <property type="term" value="F:protein heterodimerization activity"/>
    <property type="evidence" value="ECO:0007669"/>
    <property type="project" value="InterPro"/>
</dbReference>
<keyword evidence="5" id="KW-1185">Reference proteome</keyword>